<evidence type="ECO:0000313" key="1">
    <source>
        <dbReference type="EMBL" id="KJY48114.1"/>
    </source>
</evidence>
<dbReference type="InterPro" id="IPR043895">
    <property type="entry name" value="DUF5839"/>
</dbReference>
<keyword evidence="2" id="KW-1185">Reference proteome</keyword>
<dbReference type="EMBL" id="JXBZ01000015">
    <property type="protein sequence ID" value="KJY48114.1"/>
    <property type="molecule type" value="Genomic_DNA"/>
</dbReference>
<reference evidence="1 2" key="1">
    <citation type="submission" date="2014-12" db="EMBL/GenBank/DDBJ databases">
        <title>Comparative genomics of the lactic acid bacteria isolated from the honey bee gut.</title>
        <authorList>
            <person name="Ellegaard K.M."/>
            <person name="Tamarit D."/>
            <person name="Javelind E."/>
            <person name="Olofsson T."/>
            <person name="Andersson S.G."/>
            <person name="Vasquez A."/>
        </authorList>
    </citation>
    <scope>NUCLEOTIDE SEQUENCE [LARGE SCALE GENOMIC DNA]</scope>
    <source>
        <strain evidence="1 2">Hon2</strain>
    </source>
</reference>
<dbReference type="OrthoDB" id="2327442at2"/>
<dbReference type="PATRIC" id="fig|1218508.4.peg.1678"/>
<gene>
    <name evidence="1" type="ORF">JG29_16320</name>
</gene>
<proteinExistence type="predicted"/>
<dbReference type="HOGENOM" id="CLU_1956801_0_0_9"/>
<protein>
    <submittedName>
        <fullName evidence="1">Uncharacterized protein</fullName>
    </submittedName>
</protein>
<dbReference type="Proteomes" id="UP000033695">
    <property type="component" value="Unassembled WGS sequence"/>
</dbReference>
<evidence type="ECO:0000313" key="2">
    <source>
        <dbReference type="Proteomes" id="UP000033695"/>
    </source>
</evidence>
<sequence>MSKKKRKNKKVMVRRAVEVMHLNRNQETGKYYLSHKGYFFQISSHTKDSKVKKFYGRMIPLGQIVKVQTNYGWKPAVVVKNMEVTGDFALKAVKRLKRVTRITDQKLADIAPYLVDEMNDYIQNTNHQ</sequence>
<accession>A0A0F4KQ37</accession>
<dbReference type="Pfam" id="PF19157">
    <property type="entry name" value="DUF5839"/>
    <property type="match status" value="1"/>
</dbReference>
<name>A0A0F4KQ37_9LACO</name>
<dbReference type="RefSeq" id="WP_045923534.1">
    <property type="nucleotide sequence ID" value="NZ_JBHTHW010000006.1"/>
</dbReference>
<comment type="caution">
    <text evidence="1">The sequence shown here is derived from an EMBL/GenBank/DDBJ whole genome shotgun (WGS) entry which is preliminary data.</text>
</comment>
<dbReference type="AlphaFoldDB" id="A0A0F4KQ37"/>
<dbReference type="STRING" id="1218508.JG29_16320"/>
<organism evidence="1 2">
    <name type="scientific">Bombilactobacillus mellis</name>
    <dbReference type="NCBI Taxonomy" id="1218508"/>
    <lineage>
        <taxon>Bacteria</taxon>
        <taxon>Bacillati</taxon>
        <taxon>Bacillota</taxon>
        <taxon>Bacilli</taxon>
        <taxon>Lactobacillales</taxon>
        <taxon>Lactobacillaceae</taxon>
        <taxon>Bombilactobacillus</taxon>
    </lineage>
</organism>